<accession>A0AAD1UP06</accession>
<protein>
    <submittedName>
        <fullName evidence="1">Uncharacterized protein</fullName>
    </submittedName>
</protein>
<evidence type="ECO:0000313" key="1">
    <source>
        <dbReference type="EMBL" id="CAI2372332.1"/>
    </source>
</evidence>
<name>A0AAD1UP06_EUPCR</name>
<sequence>MPRENELLKVEHKVFPKIARNPIFKPDILFDGSIFNTTKNNSEEKGIHLEQDFSEDLMDKSDSVTIGEISCPPQEKEDKACILLGDEKNDANASPMLVDTLGLLYRHCLISSKPEAPSNQLASKDRKSSFDKSDDGTYCCDNLKDPISSKKKIVKHSKTLGSPNADWNYFSLRRACFRGMSAYYKERFNSFVKNSGLTKSLKLEMDKIVSRFIEHEFASVHTGNCNISNTEFLDCMITVLHSHRHKKNEDYIRRRDFTKIRQVLYSFSTAAKKTFLSCPNYALVLNNFFNRQGEDFLVKKSKLKPARFRQELELELKTLNKGAVQTLGF</sequence>
<evidence type="ECO:0000313" key="2">
    <source>
        <dbReference type="Proteomes" id="UP001295684"/>
    </source>
</evidence>
<keyword evidence="2" id="KW-1185">Reference proteome</keyword>
<dbReference type="Proteomes" id="UP001295684">
    <property type="component" value="Unassembled WGS sequence"/>
</dbReference>
<gene>
    <name evidence="1" type="ORF">ECRASSUSDP1_LOCUS13661</name>
</gene>
<comment type="caution">
    <text evidence="1">The sequence shown here is derived from an EMBL/GenBank/DDBJ whole genome shotgun (WGS) entry which is preliminary data.</text>
</comment>
<dbReference type="AlphaFoldDB" id="A0AAD1UP06"/>
<reference evidence="1" key="1">
    <citation type="submission" date="2023-07" db="EMBL/GenBank/DDBJ databases">
        <authorList>
            <consortium name="AG Swart"/>
            <person name="Singh M."/>
            <person name="Singh A."/>
            <person name="Seah K."/>
            <person name="Emmerich C."/>
        </authorList>
    </citation>
    <scope>NUCLEOTIDE SEQUENCE</scope>
    <source>
        <strain evidence="1">DP1</strain>
    </source>
</reference>
<organism evidence="1 2">
    <name type="scientific">Euplotes crassus</name>
    <dbReference type="NCBI Taxonomy" id="5936"/>
    <lineage>
        <taxon>Eukaryota</taxon>
        <taxon>Sar</taxon>
        <taxon>Alveolata</taxon>
        <taxon>Ciliophora</taxon>
        <taxon>Intramacronucleata</taxon>
        <taxon>Spirotrichea</taxon>
        <taxon>Hypotrichia</taxon>
        <taxon>Euplotida</taxon>
        <taxon>Euplotidae</taxon>
        <taxon>Moneuplotes</taxon>
    </lineage>
</organism>
<dbReference type="EMBL" id="CAMPGE010013613">
    <property type="protein sequence ID" value="CAI2372332.1"/>
    <property type="molecule type" value="Genomic_DNA"/>
</dbReference>
<proteinExistence type="predicted"/>